<feature type="DNA-binding region" description="H-T-H motif" evidence="2">
    <location>
        <begin position="33"/>
        <end position="52"/>
    </location>
</feature>
<evidence type="ECO:0000256" key="1">
    <source>
        <dbReference type="ARBA" id="ARBA00023125"/>
    </source>
</evidence>
<dbReference type="AlphaFoldDB" id="A0A4Y6V2U5"/>
<dbReference type="PANTHER" id="PTHR43479:SF7">
    <property type="entry name" value="TETR-FAMILY TRANSCRIPTIONAL REGULATOR"/>
    <property type="match status" value="1"/>
</dbReference>
<dbReference type="PROSITE" id="PS50977">
    <property type="entry name" value="HTH_TETR_2"/>
    <property type="match status" value="1"/>
</dbReference>
<gene>
    <name evidence="4" type="ORF">FFV09_21115</name>
</gene>
<dbReference type="Pfam" id="PF14278">
    <property type="entry name" value="TetR_C_8"/>
    <property type="match status" value="1"/>
</dbReference>
<reference evidence="4 5" key="1">
    <citation type="submission" date="2019-06" db="EMBL/GenBank/DDBJ databases">
        <title>Saccharibacillus brassicae sp. nov., an endophytic bacterium isolated from Chinese cabbage seeds (Brassica pekinensis).</title>
        <authorList>
            <person name="Jiang L."/>
            <person name="Lee J."/>
            <person name="Kim S.W."/>
        </authorList>
    </citation>
    <scope>NUCLEOTIDE SEQUENCE [LARGE SCALE GENOMIC DNA]</scope>
    <source>
        <strain evidence="5">KCTC 43072 / ATSA2</strain>
    </source>
</reference>
<dbReference type="InterPro" id="IPR009057">
    <property type="entry name" value="Homeodomain-like_sf"/>
</dbReference>
<feature type="domain" description="HTH tetR-type" evidence="3">
    <location>
        <begin position="10"/>
        <end position="70"/>
    </location>
</feature>
<organism evidence="4 5">
    <name type="scientific">Saccharibacillus brassicae</name>
    <dbReference type="NCBI Taxonomy" id="2583377"/>
    <lineage>
        <taxon>Bacteria</taxon>
        <taxon>Bacillati</taxon>
        <taxon>Bacillota</taxon>
        <taxon>Bacilli</taxon>
        <taxon>Bacillales</taxon>
        <taxon>Paenibacillaceae</taxon>
        <taxon>Saccharibacillus</taxon>
    </lineage>
</organism>
<dbReference type="Gene3D" id="1.10.357.10">
    <property type="entry name" value="Tetracycline Repressor, domain 2"/>
    <property type="match status" value="1"/>
</dbReference>
<protein>
    <submittedName>
        <fullName evidence="4">TetR/AcrR family transcriptional regulator</fullName>
    </submittedName>
</protein>
<evidence type="ECO:0000313" key="5">
    <source>
        <dbReference type="Proteomes" id="UP000316968"/>
    </source>
</evidence>
<accession>A0A4Y6V2U5</accession>
<proteinExistence type="predicted"/>
<keyword evidence="1 2" id="KW-0238">DNA-binding</keyword>
<name>A0A4Y6V2U5_SACBS</name>
<dbReference type="InterPro" id="IPR001647">
    <property type="entry name" value="HTH_TetR"/>
</dbReference>
<dbReference type="EMBL" id="CP041217">
    <property type="protein sequence ID" value="QDH23138.1"/>
    <property type="molecule type" value="Genomic_DNA"/>
</dbReference>
<dbReference type="RefSeq" id="WP_141449675.1">
    <property type="nucleotide sequence ID" value="NZ_CP041217.1"/>
</dbReference>
<dbReference type="InterPro" id="IPR039532">
    <property type="entry name" value="TetR_C_Firmicutes"/>
</dbReference>
<evidence type="ECO:0000259" key="3">
    <source>
        <dbReference type="PROSITE" id="PS50977"/>
    </source>
</evidence>
<dbReference type="SUPFAM" id="SSF46689">
    <property type="entry name" value="Homeodomain-like"/>
    <property type="match status" value="1"/>
</dbReference>
<evidence type="ECO:0000313" key="4">
    <source>
        <dbReference type="EMBL" id="QDH23138.1"/>
    </source>
</evidence>
<dbReference type="Pfam" id="PF00440">
    <property type="entry name" value="TetR_N"/>
    <property type="match status" value="1"/>
</dbReference>
<dbReference type="OrthoDB" id="9810250at2"/>
<dbReference type="PANTHER" id="PTHR43479">
    <property type="entry name" value="ACREF/ENVCD OPERON REPRESSOR-RELATED"/>
    <property type="match status" value="1"/>
</dbReference>
<dbReference type="Proteomes" id="UP000316968">
    <property type="component" value="Chromosome"/>
</dbReference>
<evidence type="ECO:0000256" key="2">
    <source>
        <dbReference type="PROSITE-ProRule" id="PRU00335"/>
    </source>
</evidence>
<sequence length="197" mass="23078">MFSVHEQMNARTRSAIRETFIALVREHGFDQVKIRQIGEGASINRGTFYLHYLDKYDLMERIQDELLEGFRQKLIVPIDFEETYRHHLQRLPYAPFTEIFAYFVQHANLFELLGSKNGEAGFPLKLKKAVTLSFEKKLGNSRILERHPDVPSDYFNAYAASLLLGTVEAWLERARPETPEQLALIYNELMMIQRLIR</sequence>
<keyword evidence="5" id="KW-1185">Reference proteome</keyword>
<dbReference type="InterPro" id="IPR050624">
    <property type="entry name" value="HTH-type_Tx_Regulator"/>
</dbReference>
<dbReference type="GO" id="GO:0003677">
    <property type="term" value="F:DNA binding"/>
    <property type="evidence" value="ECO:0007669"/>
    <property type="project" value="UniProtKB-UniRule"/>
</dbReference>
<dbReference type="KEGG" id="saca:FFV09_21115"/>